<dbReference type="EMBL" id="JBBPBM010000837">
    <property type="protein sequence ID" value="KAK8490776.1"/>
    <property type="molecule type" value="Genomic_DNA"/>
</dbReference>
<feature type="compositionally biased region" description="Pro residues" evidence="1">
    <location>
        <begin position="85"/>
        <end position="97"/>
    </location>
</feature>
<accession>A0ABR2ACC4</accession>
<evidence type="ECO:0000259" key="2">
    <source>
        <dbReference type="PROSITE" id="PS51485"/>
    </source>
</evidence>
<gene>
    <name evidence="3" type="ORF">V6N12_024864</name>
</gene>
<dbReference type="InterPro" id="IPR003245">
    <property type="entry name" value="Phytocyanin_dom"/>
</dbReference>
<protein>
    <recommendedName>
        <fullName evidence="2">Phytocyanin domain-containing protein</fullName>
    </recommendedName>
</protein>
<feature type="region of interest" description="Disordered" evidence="1">
    <location>
        <begin position="77"/>
        <end position="120"/>
    </location>
</feature>
<comment type="caution">
    <text evidence="3">The sequence shown here is derived from an EMBL/GenBank/DDBJ whole genome shotgun (WGS) entry which is preliminary data.</text>
</comment>
<sequence length="120" mass="12973">MVIQTYNEITYQSCTPDDALDTDTFQYYDGSLEFDQSLTIAVPLTIQGINYYFSDGDNGVQCQRGMAFEILVRHGNGLPPSLNQPSPPPYIEPPAQSPPVKINGGSLALNNKASVGGTDT</sequence>
<evidence type="ECO:0000256" key="1">
    <source>
        <dbReference type="SAM" id="MobiDB-lite"/>
    </source>
</evidence>
<proteinExistence type="predicted"/>
<dbReference type="InterPro" id="IPR008972">
    <property type="entry name" value="Cupredoxin"/>
</dbReference>
<organism evidence="3 4">
    <name type="scientific">Hibiscus sabdariffa</name>
    <name type="common">roselle</name>
    <dbReference type="NCBI Taxonomy" id="183260"/>
    <lineage>
        <taxon>Eukaryota</taxon>
        <taxon>Viridiplantae</taxon>
        <taxon>Streptophyta</taxon>
        <taxon>Embryophyta</taxon>
        <taxon>Tracheophyta</taxon>
        <taxon>Spermatophyta</taxon>
        <taxon>Magnoliopsida</taxon>
        <taxon>eudicotyledons</taxon>
        <taxon>Gunneridae</taxon>
        <taxon>Pentapetalae</taxon>
        <taxon>rosids</taxon>
        <taxon>malvids</taxon>
        <taxon>Malvales</taxon>
        <taxon>Malvaceae</taxon>
        <taxon>Malvoideae</taxon>
        <taxon>Hibiscus</taxon>
    </lineage>
</organism>
<evidence type="ECO:0000313" key="4">
    <source>
        <dbReference type="Proteomes" id="UP001472677"/>
    </source>
</evidence>
<dbReference type="Gene3D" id="2.60.40.420">
    <property type="entry name" value="Cupredoxins - blue copper proteins"/>
    <property type="match status" value="1"/>
</dbReference>
<feature type="domain" description="Phytocyanin" evidence="2">
    <location>
        <begin position="1"/>
        <end position="74"/>
    </location>
</feature>
<name>A0ABR2ACC4_9ROSI</name>
<dbReference type="PROSITE" id="PS51485">
    <property type="entry name" value="PHYTOCYANIN"/>
    <property type="match status" value="1"/>
</dbReference>
<evidence type="ECO:0000313" key="3">
    <source>
        <dbReference type="EMBL" id="KAK8490776.1"/>
    </source>
</evidence>
<reference evidence="3 4" key="1">
    <citation type="journal article" date="2024" name="G3 (Bethesda)">
        <title>Genome assembly of Hibiscus sabdariffa L. provides insights into metabolisms of medicinal natural products.</title>
        <authorList>
            <person name="Kim T."/>
        </authorList>
    </citation>
    <scope>NUCLEOTIDE SEQUENCE [LARGE SCALE GENOMIC DNA]</scope>
    <source>
        <strain evidence="3">TK-2024</strain>
        <tissue evidence="3">Old leaves</tissue>
    </source>
</reference>
<keyword evidence="4" id="KW-1185">Reference proteome</keyword>
<dbReference type="Proteomes" id="UP001472677">
    <property type="component" value="Unassembled WGS sequence"/>
</dbReference>